<dbReference type="EMBL" id="ABIL02000006">
    <property type="protein sequence ID" value="EDS72253.1"/>
    <property type="molecule type" value="Genomic_DNA"/>
</dbReference>
<dbReference type="HOGENOM" id="CLU_068890_1_0_9"/>
<dbReference type="PROSITE" id="PS50902">
    <property type="entry name" value="FLAVODOXIN_LIKE"/>
    <property type="match status" value="1"/>
</dbReference>
<feature type="domain" description="Flavodoxin-like" evidence="1">
    <location>
        <begin position="4"/>
        <end position="157"/>
    </location>
</feature>
<name>B1C989_9FIRM</name>
<dbReference type="PANTHER" id="PTHR39201:SF1">
    <property type="entry name" value="FLAVODOXIN-LIKE DOMAIN-CONTAINING PROTEIN"/>
    <property type="match status" value="1"/>
</dbReference>
<reference evidence="2" key="2">
    <citation type="submission" date="2013-08" db="EMBL/GenBank/DDBJ databases">
        <title>Draft genome sequence of Anaerofustis stercorihominis (DSM 17244).</title>
        <authorList>
            <person name="Sudarsanam P."/>
            <person name="Ley R."/>
            <person name="Guruge J."/>
            <person name="Turnbaugh P.J."/>
            <person name="Mahowald M."/>
            <person name="Liep D."/>
            <person name="Gordon J."/>
        </authorList>
    </citation>
    <scope>NUCLEOTIDE SEQUENCE</scope>
    <source>
        <strain evidence="2">DSM 17244</strain>
    </source>
</reference>
<comment type="caution">
    <text evidence="2">The sequence shown here is derived from an EMBL/GenBank/DDBJ whole genome shotgun (WGS) entry which is preliminary data.</text>
</comment>
<dbReference type="OrthoDB" id="9806505at2"/>
<evidence type="ECO:0000313" key="3">
    <source>
        <dbReference type="Proteomes" id="UP000005178"/>
    </source>
</evidence>
<sequence>MKKKLIVYYSYTGNTKMIVDILKDNLDVDIVRLETIKPYSGSYDDVVEQGKKETDSRYMPEIKEIGIDLKDYDEILLGSPVWWYTFAPAVRTFLSKYDLSGKKIVPFITNGGWIGSTVDDIKSLANNSQVKNAINIKFNGSDMETSMSEINAWIDKL</sequence>
<dbReference type="GO" id="GO:0010181">
    <property type="term" value="F:FMN binding"/>
    <property type="evidence" value="ECO:0007669"/>
    <property type="project" value="InterPro"/>
</dbReference>
<dbReference type="InterPro" id="IPR029039">
    <property type="entry name" value="Flavoprotein-like_sf"/>
</dbReference>
<protein>
    <submittedName>
        <fullName evidence="2">Flavodoxin</fullName>
    </submittedName>
</protein>
<gene>
    <name evidence="2" type="ORF">ANASTE_01964</name>
</gene>
<evidence type="ECO:0000259" key="1">
    <source>
        <dbReference type="PROSITE" id="PS50902"/>
    </source>
</evidence>
<dbReference type="GeneID" id="98001000"/>
<reference evidence="2" key="1">
    <citation type="submission" date="2008-01" db="EMBL/GenBank/DDBJ databases">
        <authorList>
            <person name="Fulton L."/>
            <person name="Clifton S."/>
            <person name="Fulton B."/>
            <person name="Xu J."/>
            <person name="Minx P."/>
            <person name="Pepin K.H."/>
            <person name="Johnson M."/>
            <person name="Thiruvilangam P."/>
            <person name="Bhonagiri V."/>
            <person name="Nash W.E."/>
            <person name="Mardis E.R."/>
            <person name="Wilson R.K."/>
        </authorList>
    </citation>
    <scope>NUCLEOTIDE SEQUENCE [LARGE SCALE GENOMIC DNA]</scope>
    <source>
        <strain evidence="2">DSM 17244</strain>
    </source>
</reference>
<dbReference type="GO" id="GO:0016651">
    <property type="term" value="F:oxidoreductase activity, acting on NAD(P)H"/>
    <property type="evidence" value="ECO:0007669"/>
    <property type="project" value="UniProtKB-ARBA"/>
</dbReference>
<keyword evidence="3" id="KW-1185">Reference proteome</keyword>
<dbReference type="AlphaFoldDB" id="B1C989"/>
<accession>B1C989</accession>
<dbReference type="PANTHER" id="PTHR39201">
    <property type="entry name" value="EXPORTED PROTEIN-RELATED"/>
    <property type="match status" value="1"/>
</dbReference>
<dbReference type="eggNOG" id="COG0716">
    <property type="taxonomic scope" value="Bacteria"/>
</dbReference>
<dbReference type="Gene3D" id="3.40.50.360">
    <property type="match status" value="1"/>
</dbReference>
<dbReference type="SUPFAM" id="SSF52218">
    <property type="entry name" value="Flavoproteins"/>
    <property type="match status" value="1"/>
</dbReference>
<dbReference type="RefSeq" id="WP_007050723.1">
    <property type="nucleotide sequence ID" value="NZ_DS560019.1"/>
</dbReference>
<dbReference type="Pfam" id="PF12682">
    <property type="entry name" value="Flavodoxin_4"/>
    <property type="match status" value="1"/>
</dbReference>
<proteinExistence type="predicted"/>
<dbReference type="Proteomes" id="UP000005178">
    <property type="component" value="Unassembled WGS sequence"/>
</dbReference>
<dbReference type="STRING" id="445971.ANASTE_01964"/>
<organism evidence="2 3">
    <name type="scientific">Anaerofustis stercorihominis DSM 17244</name>
    <dbReference type="NCBI Taxonomy" id="445971"/>
    <lineage>
        <taxon>Bacteria</taxon>
        <taxon>Bacillati</taxon>
        <taxon>Bacillota</taxon>
        <taxon>Clostridia</taxon>
        <taxon>Eubacteriales</taxon>
        <taxon>Eubacteriaceae</taxon>
        <taxon>Anaerofustis</taxon>
    </lineage>
</organism>
<dbReference type="InterPro" id="IPR008254">
    <property type="entry name" value="Flavodoxin/NO_synth"/>
</dbReference>
<evidence type="ECO:0000313" key="2">
    <source>
        <dbReference type="EMBL" id="EDS72253.1"/>
    </source>
</evidence>